<protein>
    <submittedName>
        <fullName evidence="2">Uncharacterized protein</fullName>
    </submittedName>
</protein>
<keyword evidence="1" id="KW-0732">Signal</keyword>
<feature type="signal peptide" evidence="1">
    <location>
        <begin position="1"/>
        <end position="33"/>
    </location>
</feature>
<evidence type="ECO:0000256" key="1">
    <source>
        <dbReference type="SAM" id="SignalP"/>
    </source>
</evidence>
<proteinExistence type="predicted"/>
<sequence>MAGQAVARLGVSAALARTLCTCLLSAVSLGAAAVPTHFGTVLGNGLLCRDETSNRYYFDYMVRFFGQPYKREGGAWWFRTPDATLWGYPVREVIVSDESWHYSFVGALAEATPEKLEEAIAAQDGVRYAKIDRSRYPVRETRSGGRIVYANRQAKIYCAKFKPLPPALR</sequence>
<accession>A0ABX5SE51</accession>
<organism evidence="2 3">
    <name type="scientific">Pseudoduganella plicata</name>
    <dbReference type="NCBI Taxonomy" id="321984"/>
    <lineage>
        <taxon>Bacteria</taxon>
        <taxon>Pseudomonadati</taxon>
        <taxon>Pseudomonadota</taxon>
        <taxon>Betaproteobacteria</taxon>
        <taxon>Burkholderiales</taxon>
        <taxon>Oxalobacteraceae</taxon>
        <taxon>Telluria group</taxon>
        <taxon>Pseudoduganella</taxon>
    </lineage>
</organism>
<gene>
    <name evidence="2" type="ORF">E1742_22735</name>
</gene>
<evidence type="ECO:0000313" key="2">
    <source>
        <dbReference type="EMBL" id="QBQ38671.1"/>
    </source>
</evidence>
<name>A0ABX5SE51_9BURK</name>
<dbReference type="RefSeq" id="WP_134387370.1">
    <property type="nucleotide sequence ID" value="NZ_BMWW01000002.1"/>
</dbReference>
<dbReference type="EMBL" id="CP038026">
    <property type="protein sequence ID" value="QBQ38671.1"/>
    <property type="molecule type" value="Genomic_DNA"/>
</dbReference>
<dbReference type="Proteomes" id="UP000294359">
    <property type="component" value="Chromosome"/>
</dbReference>
<keyword evidence="3" id="KW-1185">Reference proteome</keyword>
<reference evidence="2 3" key="1">
    <citation type="submission" date="2019-03" db="EMBL/GenBank/DDBJ databases">
        <title>Draft Genome Sequences of Six Type Strains of the Genus Massilia.</title>
        <authorList>
            <person name="Miess H."/>
            <person name="Frediansyhah A."/>
            <person name="Gross H."/>
        </authorList>
    </citation>
    <scope>NUCLEOTIDE SEQUENCE [LARGE SCALE GENOMIC DNA]</scope>
    <source>
        <strain evidence="2 3">DSM 17505</strain>
    </source>
</reference>
<evidence type="ECO:0000313" key="3">
    <source>
        <dbReference type="Proteomes" id="UP000294359"/>
    </source>
</evidence>
<feature type="chain" id="PRO_5047151875" evidence="1">
    <location>
        <begin position="34"/>
        <end position="169"/>
    </location>
</feature>